<evidence type="ECO:0000256" key="10">
    <source>
        <dbReference type="ARBA" id="ARBA00031145"/>
    </source>
</evidence>
<dbReference type="GO" id="GO:0006747">
    <property type="term" value="P:FAD biosynthetic process"/>
    <property type="evidence" value="ECO:0007669"/>
    <property type="project" value="TreeGrafter"/>
</dbReference>
<dbReference type="GO" id="GO:0003919">
    <property type="term" value="F:FMN adenylyltransferase activity"/>
    <property type="evidence" value="ECO:0007669"/>
    <property type="project" value="UniProtKB-EC"/>
</dbReference>
<dbReference type="GO" id="GO:0005524">
    <property type="term" value="F:ATP binding"/>
    <property type="evidence" value="ECO:0007669"/>
    <property type="project" value="UniProtKB-KW"/>
</dbReference>
<protein>
    <recommendedName>
        <fullName evidence="2">FAD synthase</fullName>
        <ecNumber evidence="2">2.7.7.2</ecNumber>
    </recommendedName>
    <alternativeName>
        <fullName evidence="10">FAD pyrophosphorylase</fullName>
    </alternativeName>
    <alternativeName>
        <fullName evidence="11">FMN adenylyltransferase</fullName>
    </alternativeName>
</protein>
<keyword evidence="5" id="KW-0808">Transferase</keyword>
<evidence type="ECO:0000256" key="12">
    <source>
        <dbReference type="ARBA" id="ARBA00049494"/>
    </source>
</evidence>
<proteinExistence type="predicted"/>
<dbReference type="PANTHER" id="PTHR23293:SF9">
    <property type="entry name" value="FAD SYNTHASE"/>
    <property type="match status" value="1"/>
</dbReference>
<dbReference type="EMBL" id="JAMYWD010000005">
    <property type="protein sequence ID" value="KAJ4970630.1"/>
    <property type="molecule type" value="Genomic_DNA"/>
</dbReference>
<dbReference type="CDD" id="cd23948">
    <property type="entry name" value="FAD_synthase"/>
    <property type="match status" value="1"/>
</dbReference>
<evidence type="ECO:0000256" key="2">
    <source>
        <dbReference type="ARBA" id="ARBA00012393"/>
    </source>
</evidence>
<keyword evidence="4" id="KW-0288">FMN</keyword>
<dbReference type="InterPro" id="IPR036425">
    <property type="entry name" value="MoaB/Mog-like_dom_sf"/>
</dbReference>
<comment type="catalytic activity">
    <reaction evidence="12">
        <text>FMN + ATP + H(+) = FAD + diphosphate</text>
        <dbReference type="Rhea" id="RHEA:17237"/>
        <dbReference type="ChEBI" id="CHEBI:15378"/>
        <dbReference type="ChEBI" id="CHEBI:30616"/>
        <dbReference type="ChEBI" id="CHEBI:33019"/>
        <dbReference type="ChEBI" id="CHEBI:57692"/>
        <dbReference type="ChEBI" id="CHEBI:58210"/>
        <dbReference type="EC" id="2.7.7.2"/>
    </reaction>
</comment>
<dbReference type="AlphaFoldDB" id="A0A9Q0QSP9"/>
<dbReference type="EC" id="2.7.7.2" evidence="2"/>
<gene>
    <name evidence="14" type="ORF">NE237_003729</name>
</gene>
<dbReference type="FunFam" id="3.40.980.10:FF:000010">
    <property type="entry name" value="Phosphoadenosine phosphosulfate reductase family protein"/>
    <property type="match status" value="1"/>
</dbReference>
<evidence type="ECO:0000256" key="1">
    <source>
        <dbReference type="ARBA" id="ARBA00004726"/>
    </source>
</evidence>
<evidence type="ECO:0000313" key="15">
    <source>
        <dbReference type="Proteomes" id="UP001141806"/>
    </source>
</evidence>
<name>A0A9Q0QSP9_9MAGN</name>
<evidence type="ECO:0000256" key="3">
    <source>
        <dbReference type="ARBA" id="ARBA00022630"/>
    </source>
</evidence>
<evidence type="ECO:0000256" key="7">
    <source>
        <dbReference type="ARBA" id="ARBA00022741"/>
    </source>
</evidence>
<dbReference type="PANTHER" id="PTHR23293">
    <property type="entry name" value="FAD SYNTHETASE-RELATED FMN ADENYLYLTRANSFERASE"/>
    <property type="match status" value="1"/>
</dbReference>
<comment type="pathway">
    <text evidence="1">Cofactor biosynthesis; FAD biosynthesis; FAD from FMN: step 1/1.</text>
</comment>
<dbReference type="SMART" id="SM00852">
    <property type="entry name" value="MoCF_biosynth"/>
    <property type="match status" value="1"/>
</dbReference>
<evidence type="ECO:0000256" key="11">
    <source>
        <dbReference type="ARBA" id="ARBA00031871"/>
    </source>
</evidence>
<evidence type="ECO:0000256" key="9">
    <source>
        <dbReference type="ARBA" id="ARBA00022840"/>
    </source>
</evidence>
<accession>A0A9Q0QSP9</accession>
<keyword evidence="6" id="KW-0548">Nucleotidyltransferase</keyword>
<dbReference type="InterPro" id="IPR002500">
    <property type="entry name" value="PAPS_reduct_dom"/>
</dbReference>
<dbReference type="Gene3D" id="3.40.980.10">
    <property type="entry name" value="MoaB/Mog-like domain"/>
    <property type="match status" value="1"/>
</dbReference>
<keyword evidence="15" id="KW-1185">Reference proteome</keyword>
<dbReference type="Pfam" id="PF00994">
    <property type="entry name" value="MoCF_biosynth"/>
    <property type="match status" value="1"/>
</dbReference>
<dbReference type="SUPFAM" id="SSF53218">
    <property type="entry name" value="Molybdenum cofactor biosynthesis proteins"/>
    <property type="match status" value="1"/>
</dbReference>
<organism evidence="14 15">
    <name type="scientific">Protea cynaroides</name>
    <dbReference type="NCBI Taxonomy" id="273540"/>
    <lineage>
        <taxon>Eukaryota</taxon>
        <taxon>Viridiplantae</taxon>
        <taxon>Streptophyta</taxon>
        <taxon>Embryophyta</taxon>
        <taxon>Tracheophyta</taxon>
        <taxon>Spermatophyta</taxon>
        <taxon>Magnoliopsida</taxon>
        <taxon>Proteales</taxon>
        <taxon>Proteaceae</taxon>
        <taxon>Protea</taxon>
    </lineage>
</organism>
<keyword evidence="8" id="KW-0274">FAD</keyword>
<dbReference type="Pfam" id="PF01507">
    <property type="entry name" value="PAPS_reduct"/>
    <property type="match status" value="1"/>
</dbReference>
<sequence length="514" mass="57665">MEIDKAIRESNDRRLKTKYNNAIYVIQRAFALYAFEEIAFSFNGGKDSTVLLHLLRAGYFLHKERPNYSDGGHTNCEMKCPIRTLYFDSPCAFPEINSFTYETAATYDLQLENFRLDFKSGLEALLRENPIRAIFIGTRIGDPNAVGQEQFSPSSPGWPPFMRVNPILDWSYRDIWAFLLTCKVRYCSLYDQGYTSIGSIFDTVPNALLCISDSSTSKENFRPAYLLPDGRLERAGRVKKLSPLDFGDGPFINGPNNVDAHQTHTFMASVIAVGDEILFGTVEDQLGPSLCRKLHSIGWAVSHIAVVRNDIDSVADEVEHRKSFNDILFIYGGVGPLHSDVSIAGVAKAFGVRLAPNEEFEEHLRHLMCDQYTGDRNEMAQLPEGITELLHHENLLVPLIKCQNVIILSATNVIELEKQWDCLIELTSFSGPLVSMAPFVSKSLMTSLSDVETAQPLSKLCLEFPDLCIGCFRKSRVGPLIINFVGKDQDRIDLALQALCKKFNRGAFSEVKCM</sequence>
<keyword evidence="7" id="KW-0547">Nucleotide-binding</keyword>
<dbReference type="SUPFAM" id="SSF52402">
    <property type="entry name" value="Adenine nucleotide alpha hydrolases-like"/>
    <property type="match status" value="1"/>
</dbReference>
<dbReference type="InterPro" id="IPR001453">
    <property type="entry name" value="MoaB/Mog_dom"/>
</dbReference>
<dbReference type="FunFam" id="3.40.50.620:FF:000135">
    <property type="entry name" value="Phosphoadenosine phosphosulfate reductase family protein"/>
    <property type="match status" value="1"/>
</dbReference>
<keyword evidence="3" id="KW-0285">Flavoprotein</keyword>
<reference evidence="14" key="1">
    <citation type="journal article" date="2023" name="Plant J.">
        <title>The genome of the king protea, Protea cynaroides.</title>
        <authorList>
            <person name="Chang J."/>
            <person name="Duong T.A."/>
            <person name="Schoeman C."/>
            <person name="Ma X."/>
            <person name="Roodt D."/>
            <person name="Barker N."/>
            <person name="Li Z."/>
            <person name="Van de Peer Y."/>
            <person name="Mizrachi E."/>
        </authorList>
    </citation>
    <scope>NUCLEOTIDE SEQUENCE</scope>
    <source>
        <tissue evidence="14">Young leaves</tissue>
    </source>
</reference>
<keyword evidence="9" id="KW-0067">ATP-binding</keyword>
<evidence type="ECO:0000256" key="4">
    <source>
        <dbReference type="ARBA" id="ARBA00022643"/>
    </source>
</evidence>
<evidence type="ECO:0000313" key="14">
    <source>
        <dbReference type="EMBL" id="KAJ4970630.1"/>
    </source>
</evidence>
<evidence type="ECO:0000256" key="8">
    <source>
        <dbReference type="ARBA" id="ARBA00022827"/>
    </source>
</evidence>
<dbReference type="InterPro" id="IPR014729">
    <property type="entry name" value="Rossmann-like_a/b/a_fold"/>
</dbReference>
<dbReference type="Proteomes" id="UP001141806">
    <property type="component" value="Unassembled WGS sequence"/>
</dbReference>
<feature type="domain" description="MoaB/Mog" evidence="13">
    <location>
        <begin position="269"/>
        <end position="402"/>
    </location>
</feature>
<evidence type="ECO:0000259" key="13">
    <source>
        <dbReference type="SMART" id="SM00852"/>
    </source>
</evidence>
<dbReference type="OrthoDB" id="270728at2759"/>
<comment type="caution">
    <text evidence="14">The sequence shown here is derived from an EMBL/GenBank/DDBJ whole genome shotgun (WGS) entry which is preliminary data.</text>
</comment>
<evidence type="ECO:0000256" key="6">
    <source>
        <dbReference type="ARBA" id="ARBA00022695"/>
    </source>
</evidence>
<evidence type="ECO:0000256" key="5">
    <source>
        <dbReference type="ARBA" id="ARBA00022679"/>
    </source>
</evidence>
<dbReference type="Gene3D" id="3.40.50.620">
    <property type="entry name" value="HUPs"/>
    <property type="match status" value="1"/>
</dbReference>